<name>A0A0B7HT05_9FLAO</name>
<dbReference type="InterPro" id="IPR010024">
    <property type="entry name" value="CHP16711"/>
</dbReference>
<dbReference type="Proteomes" id="UP000044026">
    <property type="component" value="Unassembled WGS sequence"/>
</dbReference>
<dbReference type="AlphaFoldDB" id="A0A0B7HT05"/>
<dbReference type="InterPro" id="IPR023385">
    <property type="entry name" value="YopX-like_C"/>
</dbReference>
<proteinExistence type="predicted"/>
<dbReference type="RefSeq" id="WP_042001794.1">
    <property type="nucleotide sequence ID" value="NZ_CP022382.1"/>
</dbReference>
<sequence length="133" mass="15534">MQREIKFRGFSKRFIPNEWFYGDLVNYIGEKYILPEGQDVWDIIGDGVEVHSESVGQFTGLYDKNGKEIYEGDILAPISKVSFYYVGFESGMFCIYNNLGRWATMERGIEIYKELNIDFEIIGNIYENPELLK</sequence>
<evidence type="ECO:0000313" key="2">
    <source>
        <dbReference type="Proteomes" id="UP000044026"/>
    </source>
</evidence>
<evidence type="ECO:0000313" key="1">
    <source>
        <dbReference type="EMBL" id="CEN40658.1"/>
    </source>
</evidence>
<dbReference type="GeneID" id="69580052"/>
<dbReference type="Pfam" id="PF09643">
    <property type="entry name" value="YopX"/>
    <property type="match status" value="1"/>
</dbReference>
<accession>A0A0B7HT05</accession>
<dbReference type="SUPFAM" id="SSF159006">
    <property type="entry name" value="YopX-like"/>
    <property type="match status" value="1"/>
</dbReference>
<protein>
    <submittedName>
        <fullName evidence="1">Protein containing YopX domain protein</fullName>
    </submittedName>
</protein>
<organism evidence="1 2">
    <name type="scientific">Capnocytophaga canimorsus</name>
    <dbReference type="NCBI Taxonomy" id="28188"/>
    <lineage>
        <taxon>Bacteria</taxon>
        <taxon>Pseudomonadati</taxon>
        <taxon>Bacteroidota</taxon>
        <taxon>Flavobacteriia</taxon>
        <taxon>Flavobacteriales</taxon>
        <taxon>Flavobacteriaceae</taxon>
        <taxon>Capnocytophaga</taxon>
    </lineage>
</organism>
<gene>
    <name evidence="1" type="ORF">CCAN12_790070</name>
</gene>
<reference evidence="1 2" key="1">
    <citation type="submission" date="2015-01" db="EMBL/GenBank/DDBJ databases">
        <authorList>
            <person name="Xiang T."/>
            <person name="Song Y."/>
            <person name="Huang L."/>
            <person name="Wang B."/>
            <person name="Wu P."/>
        </authorList>
    </citation>
    <scope>NUCLEOTIDE SEQUENCE [LARGE SCALE GENOMIC DNA]</scope>
    <source>
        <strain evidence="1 2">Cc12</strain>
    </source>
</reference>
<dbReference type="NCBIfam" id="TIGR01671">
    <property type="entry name" value="phage_TIGR01671"/>
    <property type="match status" value="1"/>
</dbReference>
<dbReference type="EMBL" id="CDOE01000077">
    <property type="protein sequence ID" value="CEN40658.1"/>
    <property type="molecule type" value="Genomic_DNA"/>
</dbReference>
<dbReference type="InterPro" id="IPR019096">
    <property type="entry name" value="YopX_protein"/>
</dbReference>
<dbReference type="Gene3D" id="2.30.30.290">
    <property type="entry name" value="YopX-like domains"/>
    <property type="match status" value="1"/>
</dbReference>